<comment type="caution">
    <text evidence="2">The sequence shown here is derived from an EMBL/GenBank/DDBJ whole genome shotgun (WGS) entry which is preliminary data.</text>
</comment>
<reference evidence="2" key="1">
    <citation type="submission" date="2018-12" db="EMBL/GenBank/DDBJ databases">
        <authorList>
            <person name="Syme R.A."/>
            <person name="Farfan-Caceres L."/>
            <person name="Lichtenzveig J."/>
        </authorList>
    </citation>
    <scope>NUCLEOTIDE SEQUENCE</scope>
    <source>
        <strain evidence="2">Al4</strain>
    </source>
</reference>
<dbReference type="Gene3D" id="1.10.150.720">
    <property type="entry name" value="Haloacid dehalogenase-like hydrolase"/>
    <property type="match status" value="1"/>
</dbReference>
<evidence type="ECO:0008006" key="4">
    <source>
        <dbReference type="Google" id="ProtNLM"/>
    </source>
</evidence>
<dbReference type="Gene3D" id="3.40.50.1000">
    <property type="entry name" value="HAD superfamily/HAD-like"/>
    <property type="match status" value="1"/>
</dbReference>
<organism evidence="2 3">
    <name type="scientific">Ascochyta lentis</name>
    <dbReference type="NCBI Taxonomy" id="205686"/>
    <lineage>
        <taxon>Eukaryota</taxon>
        <taxon>Fungi</taxon>
        <taxon>Dikarya</taxon>
        <taxon>Ascomycota</taxon>
        <taxon>Pezizomycotina</taxon>
        <taxon>Dothideomycetes</taxon>
        <taxon>Pleosporomycetidae</taxon>
        <taxon>Pleosporales</taxon>
        <taxon>Pleosporineae</taxon>
        <taxon>Didymellaceae</taxon>
        <taxon>Ascochyta</taxon>
    </lineage>
</organism>
<feature type="compositionally biased region" description="Low complexity" evidence="1">
    <location>
        <begin position="309"/>
        <end position="320"/>
    </location>
</feature>
<name>A0A8H7J7D6_9PLEO</name>
<dbReference type="Pfam" id="PF00702">
    <property type="entry name" value="Hydrolase"/>
    <property type="match status" value="1"/>
</dbReference>
<sequence>MYPTRAQSAKKNLLLCFDAFGTLFQPNTPIPRAYAQAAIRHGVKCDTKDPEADVGREFRRAFEEGSRRSPNYGKATGLGAENWWRNVIHSTFQPWLEPGQDVPQALVRELLTRYSTKEGYDIFPDVKPFFQMLRNKSSTDVVKSWPWEKTVVGIITNSDDRVPGILDSFGLKIGPRRVGTPDQRTAEGALEDDVSFVVLSYDVGVEKPERGIYDAAVDSLEETLAARDDGLKVDDFEKLHVGDSLKHDFLGAKRAGWKALMLDRSEKYKTVFAKKGKDLISTSVKNKSGDRTTRVAMIKNLQALSNWYPADSSPRSSASDGETAILSSPGHKQDWNLAERI</sequence>
<dbReference type="InterPro" id="IPR023214">
    <property type="entry name" value="HAD_sf"/>
</dbReference>
<evidence type="ECO:0000313" key="3">
    <source>
        <dbReference type="Proteomes" id="UP000651452"/>
    </source>
</evidence>
<dbReference type="PANTHER" id="PTHR46191:SF2">
    <property type="entry name" value="HALOACID DEHALOGENASE-LIKE HYDROLASE DOMAIN-CONTAINING PROTEIN 3"/>
    <property type="match status" value="1"/>
</dbReference>
<reference evidence="2" key="2">
    <citation type="submission" date="2020-09" db="EMBL/GenBank/DDBJ databases">
        <title>Reference genome assembly for Australian Ascochyta lentis isolate Al4.</title>
        <authorList>
            <person name="Lee R.C."/>
            <person name="Farfan-Caceres L.M."/>
            <person name="Debler J.W."/>
            <person name="Williams A.H."/>
            <person name="Henares B.M."/>
        </authorList>
    </citation>
    <scope>NUCLEOTIDE SEQUENCE</scope>
    <source>
        <strain evidence="2">Al4</strain>
    </source>
</reference>
<dbReference type="AlphaFoldDB" id="A0A8H7J7D6"/>
<feature type="compositionally biased region" description="Basic and acidic residues" evidence="1">
    <location>
        <begin position="331"/>
        <end position="341"/>
    </location>
</feature>
<dbReference type="GO" id="GO:0005634">
    <property type="term" value="C:nucleus"/>
    <property type="evidence" value="ECO:0007669"/>
    <property type="project" value="TreeGrafter"/>
</dbReference>
<dbReference type="EMBL" id="RZGK01000008">
    <property type="protein sequence ID" value="KAF9697061.1"/>
    <property type="molecule type" value="Genomic_DNA"/>
</dbReference>
<proteinExistence type="predicted"/>
<dbReference type="PANTHER" id="PTHR46191">
    <property type="match status" value="1"/>
</dbReference>
<feature type="region of interest" description="Disordered" evidence="1">
    <location>
        <begin position="309"/>
        <end position="341"/>
    </location>
</feature>
<protein>
    <recommendedName>
        <fullName evidence="4">Haloacid dehalogenase</fullName>
    </recommendedName>
</protein>
<dbReference type="InterPro" id="IPR051828">
    <property type="entry name" value="HAD-like_hydrolase_domain"/>
</dbReference>
<keyword evidence="3" id="KW-1185">Reference proteome</keyword>
<dbReference type="InterPro" id="IPR036412">
    <property type="entry name" value="HAD-like_sf"/>
</dbReference>
<evidence type="ECO:0000256" key="1">
    <source>
        <dbReference type="SAM" id="MobiDB-lite"/>
    </source>
</evidence>
<dbReference type="OrthoDB" id="444127at2759"/>
<dbReference type="InterPro" id="IPR044924">
    <property type="entry name" value="HAD-SF_hydro_IA_REG-2-like_cap"/>
</dbReference>
<dbReference type="Proteomes" id="UP000651452">
    <property type="component" value="Unassembled WGS sequence"/>
</dbReference>
<gene>
    <name evidence="2" type="ORF">EKO04_004776</name>
</gene>
<dbReference type="SUPFAM" id="SSF56784">
    <property type="entry name" value="HAD-like"/>
    <property type="match status" value="1"/>
</dbReference>
<evidence type="ECO:0000313" key="2">
    <source>
        <dbReference type="EMBL" id="KAF9697061.1"/>
    </source>
</evidence>
<accession>A0A8H7J7D6</accession>